<organism evidence="1">
    <name type="scientific">Methylobacterium bullatum</name>
    <dbReference type="NCBI Taxonomy" id="570505"/>
    <lineage>
        <taxon>Bacteria</taxon>
        <taxon>Pseudomonadati</taxon>
        <taxon>Pseudomonadota</taxon>
        <taxon>Alphaproteobacteria</taxon>
        <taxon>Hyphomicrobiales</taxon>
        <taxon>Methylobacteriaceae</taxon>
        <taxon>Methylobacterium</taxon>
    </lineage>
</organism>
<dbReference type="AlphaFoldDB" id="A0A679IWB5"/>
<gene>
    <name evidence="1" type="ORF">MBUL_00678</name>
</gene>
<sequence>MPKTATATGIVWAVFGHRLALEGNGTRSLADLGPKAVSEGMPRVGDTVTVEGEVTPCEIKVSRLVLADGAVRIIARPEKGHGKGDPDTALRLVRDAGYRVEGPPVRKPRHFEIRGIRDGETFDVHVHDDHGIRKEKRIAV</sequence>
<dbReference type="EMBL" id="LR743504">
    <property type="protein sequence ID" value="CAA2100454.1"/>
    <property type="molecule type" value="Genomic_DNA"/>
</dbReference>
<protein>
    <submittedName>
        <fullName evidence="1">Uncharacterized protein</fullName>
    </submittedName>
</protein>
<reference evidence="1" key="1">
    <citation type="submission" date="2019-12" db="EMBL/GenBank/DDBJ databases">
        <authorList>
            <person name="Cremers G."/>
        </authorList>
    </citation>
    <scope>NUCLEOTIDE SEQUENCE</scope>
    <source>
        <strain evidence="1">Mbul1</strain>
    </source>
</reference>
<proteinExistence type="predicted"/>
<accession>A0A679IWB5</accession>
<name>A0A679IWB5_9HYPH</name>
<evidence type="ECO:0000313" key="1">
    <source>
        <dbReference type="EMBL" id="CAA2100454.1"/>
    </source>
</evidence>